<dbReference type="HOGENOM" id="CLU_2329621_0_0_11"/>
<dbReference type="AlphaFoldDB" id="Q0RAK1"/>
<evidence type="ECO:0000256" key="1">
    <source>
        <dbReference type="SAM" id="MobiDB-lite"/>
    </source>
</evidence>
<sequence>MRSARSEPADRTRRAASVVPCTAPGGRRRACPPARANPASGAFVGDRGLRRARVVGDAVRGRSGLCGSLDMIALAVIVGPCAFSWPTIPIRGMSPGWA</sequence>
<dbReference type="Proteomes" id="UP000000657">
    <property type="component" value="Chromosome"/>
</dbReference>
<accession>Q0RAK1</accession>
<gene>
    <name evidence="2" type="ordered locus">FRAAL5834</name>
</gene>
<feature type="region of interest" description="Disordered" evidence="1">
    <location>
        <begin position="1"/>
        <end position="37"/>
    </location>
</feature>
<reference evidence="2 3" key="1">
    <citation type="journal article" date="2007" name="Genome Res.">
        <title>Genome characteristics of facultatively symbiotic Frankia sp. strains reflect host range and host plant biogeography.</title>
        <authorList>
            <person name="Normand P."/>
            <person name="Lapierre P."/>
            <person name="Tisa L.S."/>
            <person name="Gogarten J.P."/>
            <person name="Alloisio N."/>
            <person name="Bagnarol E."/>
            <person name="Bassi C.A."/>
            <person name="Berry A.M."/>
            <person name="Bickhart D.M."/>
            <person name="Choisne N."/>
            <person name="Couloux A."/>
            <person name="Cournoyer B."/>
            <person name="Cruveiller S."/>
            <person name="Daubin V."/>
            <person name="Demange N."/>
            <person name="Francino M.P."/>
            <person name="Goltsman E."/>
            <person name="Huang Y."/>
            <person name="Kopp O.R."/>
            <person name="Labarre L."/>
            <person name="Lapidus A."/>
            <person name="Lavire C."/>
            <person name="Marechal J."/>
            <person name="Martinez M."/>
            <person name="Mastronunzio J.E."/>
            <person name="Mullin B.C."/>
            <person name="Niemann J."/>
            <person name="Pujic P."/>
            <person name="Rawnsley T."/>
            <person name="Rouy Z."/>
            <person name="Schenowitz C."/>
            <person name="Sellstedt A."/>
            <person name="Tavares F."/>
            <person name="Tomkins J.P."/>
            <person name="Vallenet D."/>
            <person name="Valverde C."/>
            <person name="Wall L.G."/>
            <person name="Wang Y."/>
            <person name="Medigue C."/>
            <person name="Benson D.R."/>
        </authorList>
    </citation>
    <scope>NUCLEOTIDE SEQUENCE [LARGE SCALE GENOMIC DNA]</scope>
    <source>
        <strain evidence="3">DSM 45986 / CECT 9034 / ACN14a</strain>
    </source>
</reference>
<dbReference type="EMBL" id="CT573213">
    <property type="protein sequence ID" value="CAL29845.1"/>
    <property type="molecule type" value="Genomic_DNA"/>
</dbReference>
<evidence type="ECO:0000313" key="2">
    <source>
        <dbReference type="EMBL" id="CAL29845.1"/>
    </source>
</evidence>
<name>Q0RAK1_FRAAA</name>
<evidence type="ECO:0000313" key="3">
    <source>
        <dbReference type="Proteomes" id="UP000000657"/>
    </source>
</evidence>
<proteinExistence type="predicted"/>
<organism evidence="2 3">
    <name type="scientific">Frankia alni (strain DSM 45986 / CECT 9034 / ACN14a)</name>
    <dbReference type="NCBI Taxonomy" id="326424"/>
    <lineage>
        <taxon>Bacteria</taxon>
        <taxon>Bacillati</taxon>
        <taxon>Actinomycetota</taxon>
        <taxon>Actinomycetes</taxon>
        <taxon>Frankiales</taxon>
        <taxon>Frankiaceae</taxon>
        <taxon>Frankia</taxon>
    </lineage>
</organism>
<keyword evidence="3" id="KW-1185">Reference proteome</keyword>
<feature type="compositionally biased region" description="Basic and acidic residues" evidence="1">
    <location>
        <begin position="1"/>
        <end position="13"/>
    </location>
</feature>
<protein>
    <submittedName>
        <fullName evidence="2">Uncharacterized protein</fullName>
    </submittedName>
</protein>